<evidence type="ECO:0000259" key="2">
    <source>
        <dbReference type="PROSITE" id="PS51464"/>
    </source>
</evidence>
<evidence type="ECO:0000313" key="4">
    <source>
        <dbReference type="Proteomes" id="UP000595254"/>
    </source>
</evidence>
<feature type="domain" description="SIS" evidence="2">
    <location>
        <begin position="31"/>
        <end position="209"/>
    </location>
</feature>
<proteinExistence type="inferred from homology"/>
<dbReference type="PROSITE" id="PS51464">
    <property type="entry name" value="SIS"/>
    <property type="match status" value="1"/>
</dbReference>
<dbReference type="Proteomes" id="UP000595254">
    <property type="component" value="Chromosome"/>
</dbReference>
<dbReference type="GO" id="GO:1901135">
    <property type="term" value="P:carbohydrate derivative metabolic process"/>
    <property type="evidence" value="ECO:0007669"/>
    <property type="project" value="InterPro"/>
</dbReference>
<dbReference type="InterPro" id="IPR001347">
    <property type="entry name" value="SIS_dom"/>
</dbReference>
<keyword evidence="4" id="KW-1185">Reference proteome</keyword>
<dbReference type="Pfam" id="PF13580">
    <property type="entry name" value="SIS_2"/>
    <property type="match status" value="1"/>
</dbReference>
<evidence type="ECO:0000256" key="1">
    <source>
        <dbReference type="HAMAP-Rule" id="MF_01240"/>
    </source>
</evidence>
<gene>
    <name evidence="3" type="ORF">I6J18_12220</name>
</gene>
<dbReference type="GO" id="GO:0097367">
    <property type="term" value="F:carbohydrate derivative binding"/>
    <property type="evidence" value="ECO:0007669"/>
    <property type="project" value="InterPro"/>
</dbReference>
<dbReference type="SUPFAM" id="SSF53697">
    <property type="entry name" value="SIS domain"/>
    <property type="match status" value="1"/>
</dbReference>
<dbReference type="NCBIfam" id="NF002805">
    <property type="entry name" value="PRK02947.1"/>
    <property type="match status" value="1"/>
</dbReference>
<accession>A0A974S363</accession>
<comment type="similarity">
    <text evidence="1">Belongs to the UPF0309 family.</text>
</comment>
<dbReference type="InterPro" id="IPR035472">
    <property type="entry name" value="RpiR-like_SIS"/>
</dbReference>
<dbReference type="RefSeq" id="WP_040375254.1">
    <property type="nucleotide sequence ID" value="NZ_CP068053.1"/>
</dbReference>
<dbReference type="PANTHER" id="PTHR30390">
    <property type="entry name" value="SEDOHEPTULOSE 7-PHOSPHATE ISOMERASE / DNAA INITIATOR-ASSOCIATING FACTOR FOR REPLICATION INITIATION"/>
    <property type="match status" value="1"/>
</dbReference>
<dbReference type="InterPro" id="IPR022951">
    <property type="entry name" value="UPF0309"/>
</dbReference>
<dbReference type="AlphaFoldDB" id="A0A974S363"/>
<name>A0A974S363_PERPY</name>
<dbReference type="EMBL" id="CP068053">
    <property type="protein sequence ID" value="QQT02650.1"/>
    <property type="molecule type" value="Genomic_DNA"/>
</dbReference>
<evidence type="ECO:0000313" key="3">
    <source>
        <dbReference type="EMBL" id="QQT02650.1"/>
    </source>
</evidence>
<dbReference type="KEGG" id="ppsr:I6J18_12220"/>
<protein>
    <recommendedName>
        <fullName evidence="1">UPF0309 protein I6J18_12220</fullName>
    </recommendedName>
</protein>
<dbReference type="PANTHER" id="PTHR30390:SF7">
    <property type="entry name" value="PHOSPHOHEPTOSE ISOMERASE"/>
    <property type="match status" value="1"/>
</dbReference>
<reference evidence="3 4" key="1">
    <citation type="submission" date="2021-01" db="EMBL/GenBank/DDBJ databases">
        <title>FDA dAtabase for Regulatory Grade micrObial Sequences (FDA-ARGOS): Supporting development and validation of Infectious Disease Dx tests.</title>
        <authorList>
            <person name="Nelson B."/>
            <person name="Plummer A."/>
            <person name="Tallon L."/>
            <person name="Sadzewicz L."/>
            <person name="Zhao X."/>
            <person name="Boylan J."/>
            <person name="Ott S."/>
            <person name="Bowen H."/>
            <person name="Vavikolanu K."/>
            <person name="Mehta A."/>
            <person name="Aluvathingal J."/>
            <person name="Nadendla S."/>
            <person name="Myers T."/>
            <person name="Yan Y."/>
            <person name="Sichtig H."/>
        </authorList>
    </citation>
    <scope>NUCLEOTIDE SEQUENCE [LARGE SCALE GENOMIC DNA]</scope>
    <source>
        <strain evidence="3 4">FDAARGOS_1161</strain>
    </source>
</reference>
<dbReference type="InterPro" id="IPR050099">
    <property type="entry name" value="SIS_GmhA/DiaA_subfam"/>
</dbReference>
<sequence length="245" mass="27140">MISQYFQKITSLLALCEHDEKENLSKAAEKIAVSIQQHGIIHLFGCGHSHMFGEELFYRAGGLAPISPILEEDFMLHKGAVRSSELERTYGITEHFMETYTILPEDVMIVVSTSGRNPVPIEVAQIAKKKGAYVIVITSPSYAKTQSSRHPSGLFLYQTADLAIDNHIETGDALMRKEALNIHFGSGSTIIGMALLNGIMVEAIEIMVNNHFTPPIFKSGNVDGAEEHNRKLIDQYKGRIPMLEA</sequence>
<organism evidence="3 4">
    <name type="scientific">Peribacillus psychrosaccharolyticus</name>
    <name type="common">Bacillus psychrosaccharolyticus</name>
    <dbReference type="NCBI Taxonomy" id="1407"/>
    <lineage>
        <taxon>Bacteria</taxon>
        <taxon>Bacillati</taxon>
        <taxon>Bacillota</taxon>
        <taxon>Bacilli</taxon>
        <taxon>Bacillales</taxon>
        <taxon>Bacillaceae</taxon>
        <taxon>Peribacillus</taxon>
    </lineage>
</organism>
<dbReference type="Gene3D" id="3.40.50.10490">
    <property type="entry name" value="Glucose-6-phosphate isomerase like protein, domain 1"/>
    <property type="match status" value="1"/>
</dbReference>
<dbReference type="InterPro" id="IPR046348">
    <property type="entry name" value="SIS_dom_sf"/>
</dbReference>
<dbReference type="HAMAP" id="MF_01240">
    <property type="entry name" value="UPF0309"/>
    <property type="match status" value="1"/>
</dbReference>
<dbReference type="CDD" id="cd05013">
    <property type="entry name" value="SIS_RpiR"/>
    <property type="match status" value="1"/>
</dbReference>